<dbReference type="Gene3D" id="2.170.130.10">
    <property type="entry name" value="TonB-dependent receptor, plug domain"/>
    <property type="match status" value="1"/>
</dbReference>
<keyword evidence="3" id="KW-1134">Transmembrane beta strand</keyword>
<dbReference type="RefSeq" id="WP_188795320.1">
    <property type="nucleotide sequence ID" value="NZ_BMJA01000002.1"/>
</dbReference>
<keyword evidence="5" id="KW-0472">Membrane</keyword>
<dbReference type="SUPFAM" id="SSF56935">
    <property type="entry name" value="Porins"/>
    <property type="match status" value="1"/>
</dbReference>
<dbReference type="Proteomes" id="UP000620046">
    <property type="component" value="Unassembled WGS sequence"/>
</dbReference>
<dbReference type="SUPFAM" id="SSF49452">
    <property type="entry name" value="Starch-binding domain-like"/>
    <property type="match status" value="1"/>
</dbReference>
<evidence type="ECO:0000256" key="1">
    <source>
        <dbReference type="ARBA" id="ARBA00004571"/>
    </source>
</evidence>
<dbReference type="PANTHER" id="PTHR30069:SF46">
    <property type="entry name" value="OAR PROTEIN"/>
    <property type="match status" value="1"/>
</dbReference>
<dbReference type="EMBL" id="BMJA01000002">
    <property type="protein sequence ID" value="GGA40026.1"/>
    <property type="molecule type" value="Genomic_DNA"/>
</dbReference>
<evidence type="ECO:0000256" key="3">
    <source>
        <dbReference type="ARBA" id="ARBA00022452"/>
    </source>
</evidence>
<dbReference type="InterPro" id="IPR013784">
    <property type="entry name" value="Carb-bd-like_fold"/>
</dbReference>
<dbReference type="InterPro" id="IPR037066">
    <property type="entry name" value="Plug_dom_sf"/>
</dbReference>
<gene>
    <name evidence="7" type="primary">oar</name>
    <name evidence="7" type="ORF">GCM10010981_31610</name>
</gene>
<dbReference type="Gene3D" id="2.60.40.1120">
    <property type="entry name" value="Carboxypeptidase-like, regulatory domain"/>
    <property type="match status" value="1"/>
</dbReference>
<proteinExistence type="predicted"/>
<keyword evidence="8" id="KW-1185">Reference proteome</keyword>
<name>A0ABQ1GAN2_9GAMM</name>
<reference evidence="8" key="1">
    <citation type="journal article" date="2019" name="Int. J. Syst. Evol. Microbiol.">
        <title>The Global Catalogue of Microorganisms (GCM) 10K type strain sequencing project: providing services to taxonomists for standard genome sequencing and annotation.</title>
        <authorList>
            <consortium name="The Broad Institute Genomics Platform"/>
            <consortium name="The Broad Institute Genome Sequencing Center for Infectious Disease"/>
            <person name="Wu L."/>
            <person name="Ma J."/>
        </authorList>
    </citation>
    <scope>NUCLEOTIDE SEQUENCE [LARGE SCALE GENOMIC DNA]</scope>
    <source>
        <strain evidence="8">CGMCC 1.15439</strain>
    </source>
</reference>
<keyword evidence="2" id="KW-0813">Transport</keyword>
<accession>A0ABQ1GAN2</accession>
<evidence type="ECO:0000256" key="6">
    <source>
        <dbReference type="ARBA" id="ARBA00023237"/>
    </source>
</evidence>
<organism evidence="7 8">
    <name type="scientific">Dyella nitratireducens</name>
    <dbReference type="NCBI Taxonomy" id="1849580"/>
    <lineage>
        <taxon>Bacteria</taxon>
        <taxon>Pseudomonadati</taxon>
        <taxon>Pseudomonadota</taxon>
        <taxon>Gammaproteobacteria</taxon>
        <taxon>Lysobacterales</taxon>
        <taxon>Rhodanobacteraceae</taxon>
        <taxon>Dyella</taxon>
    </lineage>
</organism>
<dbReference type="Gene3D" id="2.40.170.20">
    <property type="entry name" value="TonB-dependent receptor, beta-barrel domain"/>
    <property type="match status" value="1"/>
</dbReference>
<comment type="subcellular location">
    <subcellularLocation>
        <location evidence="1">Cell outer membrane</location>
        <topology evidence="1">Multi-pass membrane protein</topology>
    </subcellularLocation>
</comment>
<keyword evidence="6" id="KW-0998">Cell outer membrane</keyword>
<evidence type="ECO:0000256" key="2">
    <source>
        <dbReference type="ARBA" id="ARBA00022448"/>
    </source>
</evidence>
<evidence type="ECO:0000313" key="7">
    <source>
        <dbReference type="EMBL" id="GGA40026.1"/>
    </source>
</evidence>
<evidence type="ECO:0000313" key="8">
    <source>
        <dbReference type="Proteomes" id="UP000620046"/>
    </source>
</evidence>
<keyword evidence="4" id="KW-0812">Transmembrane</keyword>
<dbReference type="PANTHER" id="PTHR30069">
    <property type="entry name" value="TONB-DEPENDENT OUTER MEMBRANE RECEPTOR"/>
    <property type="match status" value="1"/>
</dbReference>
<dbReference type="InterPro" id="IPR036942">
    <property type="entry name" value="Beta-barrel_TonB_sf"/>
</dbReference>
<evidence type="ECO:0000256" key="4">
    <source>
        <dbReference type="ARBA" id="ARBA00022692"/>
    </source>
</evidence>
<sequence>MSKYQFRLGSSLRASIRIGLWATAMASGSLFAQGITGGVYGNLPAGKDIAAEVINPATGYDSTVHADANGHYSVTGLMPGNYVVKLIRDGNVVDQRNVVVVAGSNSPAIFGAAAGAAAAGNTKELSSITVTASQPAVNAIDVTTSQQIQTWNSTDINRLPLVNADLLNVASMQANVTSITSAHGASPQFNGASGTENRYFINEFNMTDMQQGAAPDKIPNEAFASISTVDGGMDAKYGSALGGVVSGTIKQGSNEFKGGVDLQFNPPTGFFNENGKNIYNYNGSLVSANQLNHWSPSVLQDYWVSGPIVKDKAFFYLLAEIQPNNYGQGVQGATPTTTYNGQYKDLNESRNKQLLGNFTWNIATGHTLNIFFDRQLNNFSQSQYPLSTPYDPSSAAPALEYSGANAWRNRMLVANYHGQITDNFSVSAMWGTSQQDFFSYPQYGINVPYVQVADPDNSNNTQTVSNGASSLYSLRYRMMGSRVDFTWDVTDNHEITFGGEQYSPTMAQSNIPNPNSWTYNHCSTALGPNEACSINGQTINPATGQPFAPGTSYVTLAYAPRIYYNSSPTYGFYLADSWHFAENWTAYIGGRYDNYAMTDNINTKMYSKGNATPRVGVAWDVHGDSSLKIGATAGEYTEGIPLYFNAYGGTPGQGYISTKTTYIYSGVGGGSVPTGLTQVGPVQGAAGAGLHYLTAGQFIATSAQNAKLKQFEVYAQQKLGNNWVAGASLFTSELTGLPNIDSNTGSAGNPGQMYAYLKSKGYPNAVLLGQYLITPGKDITIPVQLNGPNSPLTMFTFPNSYIGYSSLKRRIYQLSLTMDHAYSDDEPYYLSASYTWRHEFGNTDGTTSYAGAQGTQGVANTGATAYDGGLSAPGFLQGAAGNLADDIPSTFKVFGYYKFVHQDNLLRGLRVGGALTYYAGGPVNCLSAYPANGTLAVGSNQLNNANAYYCNTLQNAVAGNPVSSSILYTRGSYTRLPSTKQVDLDIGYDWAIGKNAFSVDLKVLNLFNNQTVTSYVNQITNGNGQFNANFMQPETFQAGRTGQLVFRWQYN</sequence>
<protein>
    <submittedName>
        <fullName evidence="7">Oar protein</fullName>
    </submittedName>
</protein>
<evidence type="ECO:0000256" key="5">
    <source>
        <dbReference type="ARBA" id="ARBA00023136"/>
    </source>
</evidence>
<comment type="caution">
    <text evidence="7">The sequence shown here is derived from an EMBL/GenBank/DDBJ whole genome shotgun (WGS) entry which is preliminary data.</text>
</comment>
<dbReference type="InterPro" id="IPR039426">
    <property type="entry name" value="TonB-dep_rcpt-like"/>
</dbReference>